<accession>A0AAV4A569</accession>
<dbReference type="PANTHER" id="PTHR47481:SF14">
    <property type="entry name" value="RETROTRANSPOSON COPIA-LIKE N-TERMINAL DOMAIN-CONTAINING PROTEIN"/>
    <property type="match status" value="1"/>
</dbReference>
<feature type="domain" description="Retrovirus-related Pol polyprotein from transposon TNT 1-94-like beta-barrel" evidence="2">
    <location>
        <begin position="313"/>
        <end position="400"/>
    </location>
</feature>
<evidence type="ECO:0000256" key="1">
    <source>
        <dbReference type="SAM" id="MobiDB-lite"/>
    </source>
</evidence>
<dbReference type="AlphaFoldDB" id="A0AAV4A569"/>
<evidence type="ECO:0000313" key="4">
    <source>
        <dbReference type="Proteomes" id="UP000735302"/>
    </source>
</evidence>
<comment type="caution">
    <text evidence="3">The sequence shown here is derived from an EMBL/GenBank/DDBJ whole genome shotgun (WGS) entry which is preliminary data.</text>
</comment>
<feature type="compositionally biased region" description="Low complexity" evidence="1">
    <location>
        <begin position="242"/>
        <end position="251"/>
    </location>
</feature>
<evidence type="ECO:0000313" key="3">
    <source>
        <dbReference type="EMBL" id="GFO01379.1"/>
    </source>
</evidence>
<keyword evidence="4" id="KW-1185">Reference proteome</keyword>
<proteinExistence type="predicted"/>
<dbReference type="PANTHER" id="PTHR47481">
    <property type="match status" value="1"/>
</dbReference>
<gene>
    <name evidence="3" type="ORF">PoB_002788400</name>
</gene>
<organism evidence="3 4">
    <name type="scientific">Plakobranchus ocellatus</name>
    <dbReference type="NCBI Taxonomy" id="259542"/>
    <lineage>
        <taxon>Eukaryota</taxon>
        <taxon>Metazoa</taxon>
        <taxon>Spiralia</taxon>
        <taxon>Lophotrochozoa</taxon>
        <taxon>Mollusca</taxon>
        <taxon>Gastropoda</taxon>
        <taxon>Heterobranchia</taxon>
        <taxon>Euthyneura</taxon>
        <taxon>Panpulmonata</taxon>
        <taxon>Sacoglossa</taxon>
        <taxon>Placobranchoidea</taxon>
        <taxon>Plakobranchidae</taxon>
        <taxon>Plakobranchus</taxon>
    </lineage>
</organism>
<dbReference type="Pfam" id="PF22936">
    <property type="entry name" value="Pol_BBD"/>
    <property type="match status" value="1"/>
</dbReference>
<dbReference type="Pfam" id="PF14223">
    <property type="entry name" value="Retrotran_gag_2"/>
    <property type="match status" value="1"/>
</dbReference>
<sequence>MASSNPCATGYGPSANRTFRILFDGDERKFSLWETKFLGFMRVRNLHSVFKDLNNQDTPVDANKNEEAYAELVQVLDDRSLSLIIRDARDDGRKALRILRNHYRPTGKPRVITLYTELTSLIKLKHKSITDYIIRAETSAASLRDAGEKVSDSLLISMVLKGLPTDYQPFVTVITQKEEELTFQEFKVVLRNHEDTEEISRQHMNSSSKPSSSAIMSYKHKRWCQNCKSSTHDTNFRRKTQPPRQTTQTPTTRKWCDHCRSKTHFTKDCRKLSKLRTVKDSSDSDDHFTFHISDSAYKCDSATSDCDVAAKLLVDSGASCHIITDKDKFVNFDNSFKASSHVLELADGSRNNSLVHGQGNAVIKVKNSEGHLYTLTLKDALYVPSFSQDIFSVRAATEKGATIIFHQNAGKLIPPGSSASVKIQQEGKLFFIKGVAAASTTKRTLEQWHNVMGHCNREDLLKLESKVEGMEITDRSSKFQCHVCPQAKLSNTRS</sequence>
<protein>
    <submittedName>
        <fullName evidence="3">CCHC-type Zinc finger, nucleic acid binding protein a</fullName>
    </submittedName>
</protein>
<dbReference type="EMBL" id="BLXT01003273">
    <property type="protein sequence ID" value="GFO01379.1"/>
    <property type="molecule type" value="Genomic_DNA"/>
</dbReference>
<evidence type="ECO:0000259" key="2">
    <source>
        <dbReference type="Pfam" id="PF22936"/>
    </source>
</evidence>
<reference evidence="3 4" key="1">
    <citation type="journal article" date="2021" name="Elife">
        <title>Chloroplast acquisition without the gene transfer in kleptoplastic sea slugs, Plakobranchus ocellatus.</title>
        <authorList>
            <person name="Maeda T."/>
            <person name="Takahashi S."/>
            <person name="Yoshida T."/>
            <person name="Shimamura S."/>
            <person name="Takaki Y."/>
            <person name="Nagai Y."/>
            <person name="Toyoda A."/>
            <person name="Suzuki Y."/>
            <person name="Arimoto A."/>
            <person name="Ishii H."/>
            <person name="Satoh N."/>
            <person name="Nishiyama T."/>
            <person name="Hasebe M."/>
            <person name="Maruyama T."/>
            <person name="Minagawa J."/>
            <person name="Obokata J."/>
            <person name="Shigenobu S."/>
        </authorList>
    </citation>
    <scope>NUCLEOTIDE SEQUENCE [LARGE SCALE GENOMIC DNA]</scope>
</reference>
<dbReference type="Proteomes" id="UP000735302">
    <property type="component" value="Unassembled WGS sequence"/>
</dbReference>
<dbReference type="InterPro" id="IPR054722">
    <property type="entry name" value="PolX-like_BBD"/>
</dbReference>
<feature type="region of interest" description="Disordered" evidence="1">
    <location>
        <begin position="229"/>
        <end position="251"/>
    </location>
</feature>
<name>A0AAV4A569_9GAST</name>